<evidence type="ECO:0000313" key="2">
    <source>
        <dbReference type="Proteomes" id="UP000269945"/>
    </source>
</evidence>
<gene>
    <name evidence="1" type="ORF">BN2614_LOCUS2</name>
</gene>
<dbReference type="EMBL" id="CYRY02047189">
    <property type="protein sequence ID" value="VCX43125.1"/>
    <property type="molecule type" value="Genomic_DNA"/>
</dbReference>
<dbReference type="AlphaFoldDB" id="A0A9X9QB64"/>
<reference evidence="1 2" key="1">
    <citation type="submission" date="2018-10" db="EMBL/GenBank/DDBJ databases">
        <authorList>
            <person name="Ekblom R."/>
            <person name="Jareborg N."/>
        </authorList>
    </citation>
    <scope>NUCLEOTIDE SEQUENCE [LARGE SCALE GENOMIC DNA]</scope>
    <source>
        <tissue evidence="1">Muscle</tissue>
    </source>
</reference>
<keyword evidence="2" id="KW-1185">Reference proteome</keyword>
<comment type="caution">
    <text evidence="1">The sequence shown here is derived from an EMBL/GenBank/DDBJ whole genome shotgun (WGS) entry which is preliminary data.</text>
</comment>
<protein>
    <submittedName>
        <fullName evidence="1">Uncharacterized protein</fullName>
    </submittedName>
</protein>
<accession>A0A9X9QB64</accession>
<evidence type="ECO:0000313" key="1">
    <source>
        <dbReference type="EMBL" id="VCX43125.1"/>
    </source>
</evidence>
<proteinExistence type="predicted"/>
<sequence>MPSHDSEIPCLGTAVTHATVPSPSTPCPWGPRDVVEGYDCGWASARMSGSRLG</sequence>
<dbReference type="Proteomes" id="UP000269945">
    <property type="component" value="Unassembled WGS sequence"/>
</dbReference>
<organism evidence="1 2">
    <name type="scientific">Gulo gulo</name>
    <name type="common">Wolverine</name>
    <name type="synonym">Gluton</name>
    <dbReference type="NCBI Taxonomy" id="48420"/>
    <lineage>
        <taxon>Eukaryota</taxon>
        <taxon>Metazoa</taxon>
        <taxon>Chordata</taxon>
        <taxon>Craniata</taxon>
        <taxon>Vertebrata</taxon>
        <taxon>Euteleostomi</taxon>
        <taxon>Mammalia</taxon>
        <taxon>Eutheria</taxon>
        <taxon>Laurasiatheria</taxon>
        <taxon>Carnivora</taxon>
        <taxon>Caniformia</taxon>
        <taxon>Musteloidea</taxon>
        <taxon>Mustelidae</taxon>
        <taxon>Guloninae</taxon>
        <taxon>Gulo</taxon>
    </lineage>
</organism>
<name>A0A9X9QB64_GULGU</name>